<sequence>MSRKNSILEKEFGKSKHKINKQEKMAASVNNLEFDDDEYDDDRLNSIKTHIGEEIKTQSLNELKNLITESSGLRPCLDDNFLLRFLRGARYRPNLALKRLKTYYFSRNLHQDIFQNYLPSNTLPAQALNHIKALPYRANNLSAVVVIKLGQTDFQKVPFIELLRLELMVFETLMQNPVTQLCGLTVIIDCDGFSQSDLSEIINCLPACYDVFHHDCTLGISYLHVIKAPALLYLLFQNILSSFPQERQNEVMFYPMDSDLEELHNQVSLDYLPVEYGGKLPSSSLVDLNSIVSRASLQQTEDPGEISFYDWEFQISGNSGIGQTWDISKTPGETLLLEVLALKNLIGLLLCRPRSSSSCILNGSAQVGYNLNSWNSILYPSAFSHRRTCEQEYSMAQNGLCATCPGRLHRL</sequence>
<dbReference type="PROSITE" id="PS50191">
    <property type="entry name" value="CRAL_TRIO"/>
    <property type="match status" value="1"/>
</dbReference>
<dbReference type="SUPFAM" id="SSF46938">
    <property type="entry name" value="CRAL/TRIO N-terminal domain"/>
    <property type="match status" value="1"/>
</dbReference>
<dbReference type="Gene3D" id="1.10.8.20">
    <property type="entry name" value="N-terminal domain of phosphatidylinositol transfer protein sec14p"/>
    <property type="match status" value="1"/>
</dbReference>
<dbReference type="InterPro" id="IPR001251">
    <property type="entry name" value="CRAL-TRIO_dom"/>
</dbReference>
<evidence type="ECO:0000259" key="1">
    <source>
        <dbReference type="PROSITE" id="PS50191"/>
    </source>
</evidence>
<dbReference type="InterPro" id="IPR036865">
    <property type="entry name" value="CRAL-TRIO_dom_sf"/>
</dbReference>
<proteinExistence type="predicted"/>
<dbReference type="EMBL" id="CAXIEN010000169">
    <property type="protein sequence ID" value="CAL1283528.1"/>
    <property type="molecule type" value="Genomic_DNA"/>
</dbReference>
<dbReference type="GO" id="GO:1902936">
    <property type="term" value="F:phosphatidylinositol bisphosphate binding"/>
    <property type="evidence" value="ECO:0007669"/>
    <property type="project" value="TreeGrafter"/>
</dbReference>
<dbReference type="InterPro" id="IPR011074">
    <property type="entry name" value="CRAL/TRIO_N_dom"/>
</dbReference>
<dbReference type="SMART" id="SM01100">
    <property type="entry name" value="CRAL_TRIO_N"/>
    <property type="match status" value="1"/>
</dbReference>
<protein>
    <recommendedName>
        <fullName evidence="1">CRAL-TRIO domain-containing protein</fullName>
    </recommendedName>
</protein>
<dbReference type="Pfam" id="PF00650">
    <property type="entry name" value="CRAL_TRIO"/>
    <property type="match status" value="1"/>
</dbReference>
<dbReference type="GO" id="GO:0016020">
    <property type="term" value="C:membrane"/>
    <property type="evidence" value="ECO:0007669"/>
    <property type="project" value="TreeGrafter"/>
</dbReference>
<reference evidence="2 3" key="1">
    <citation type="submission" date="2024-04" db="EMBL/GenBank/DDBJ databases">
        <authorList>
            <person name="Rising A."/>
            <person name="Reimegard J."/>
            <person name="Sonavane S."/>
            <person name="Akerstrom W."/>
            <person name="Nylinder S."/>
            <person name="Hedman E."/>
            <person name="Kallberg Y."/>
        </authorList>
    </citation>
    <scope>NUCLEOTIDE SEQUENCE [LARGE SCALE GENOMIC DNA]</scope>
</reference>
<dbReference type="SMART" id="SM00516">
    <property type="entry name" value="SEC14"/>
    <property type="match status" value="1"/>
</dbReference>
<evidence type="ECO:0000313" key="2">
    <source>
        <dbReference type="EMBL" id="CAL1283528.1"/>
    </source>
</evidence>
<evidence type="ECO:0000313" key="3">
    <source>
        <dbReference type="Proteomes" id="UP001497382"/>
    </source>
</evidence>
<dbReference type="Proteomes" id="UP001497382">
    <property type="component" value="Unassembled WGS sequence"/>
</dbReference>
<comment type="caution">
    <text evidence="2">The sequence shown here is derived from an EMBL/GenBank/DDBJ whole genome shotgun (WGS) entry which is preliminary data.</text>
</comment>
<dbReference type="PANTHER" id="PTHR10174:SF130">
    <property type="entry name" value="ALPHA-TOCOPHEROL TRANSFER PROTEIN-LIKE"/>
    <property type="match status" value="1"/>
</dbReference>
<keyword evidence="3" id="KW-1185">Reference proteome</keyword>
<dbReference type="PRINTS" id="PR00180">
    <property type="entry name" value="CRETINALDHBP"/>
</dbReference>
<dbReference type="AlphaFoldDB" id="A0AAV2AHV9"/>
<gene>
    <name evidence="2" type="ORF">LARSCL_LOCUS12665</name>
</gene>
<accession>A0AAV2AHV9</accession>
<dbReference type="Gene3D" id="1.20.5.1200">
    <property type="entry name" value="Alpha-tocopherol transfer"/>
    <property type="match status" value="1"/>
</dbReference>
<feature type="domain" description="CRAL-TRIO" evidence="1">
    <location>
        <begin position="110"/>
        <end position="284"/>
    </location>
</feature>
<name>A0AAV2AHV9_9ARAC</name>
<dbReference type="CDD" id="cd00170">
    <property type="entry name" value="SEC14"/>
    <property type="match status" value="1"/>
</dbReference>
<organism evidence="2 3">
    <name type="scientific">Larinioides sclopetarius</name>
    <dbReference type="NCBI Taxonomy" id="280406"/>
    <lineage>
        <taxon>Eukaryota</taxon>
        <taxon>Metazoa</taxon>
        <taxon>Ecdysozoa</taxon>
        <taxon>Arthropoda</taxon>
        <taxon>Chelicerata</taxon>
        <taxon>Arachnida</taxon>
        <taxon>Araneae</taxon>
        <taxon>Araneomorphae</taxon>
        <taxon>Entelegynae</taxon>
        <taxon>Araneoidea</taxon>
        <taxon>Araneidae</taxon>
        <taxon>Larinioides</taxon>
    </lineage>
</organism>
<dbReference type="InterPro" id="IPR036273">
    <property type="entry name" value="CRAL/TRIO_N_dom_sf"/>
</dbReference>
<dbReference type="Gene3D" id="3.40.525.10">
    <property type="entry name" value="CRAL-TRIO lipid binding domain"/>
    <property type="match status" value="1"/>
</dbReference>
<dbReference type="PANTHER" id="PTHR10174">
    <property type="entry name" value="ALPHA-TOCOPHEROL TRANSFER PROTEIN-RELATED"/>
    <property type="match status" value="1"/>
</dbReference>
<dbReference type="SUPFAM" id="SSF52087">
    <property type="entry name" value="CRAL/TRIO domain"/>
    <property type="match status" value="1"/>
</dbReference>